<dbReference type="AlphaFoldDB" id="A0A4Z2IPL6"/>
<dbReference type="Proteomes" id="UP000314294">
    <property type="component" value="Unassembled WGS sequence"/>
</dbReference>
<accession>A0A4Z2IPL6</accession>
<comment type="caution">
    <text evidence="1">The sequence shown here is derived from an EMBL/GenBank/DDBJ whole genome shotgun (WGS) entry which is preliminary data.</text>
</comment>
<keyword evidence="2" id="KW-1185">Reference proteome</keyword>
<gene>
    <name evidence="1" type="ORF">EYF80_009777</name>
</gene>
<organism evidence="1 2">
    <name type="scientific">Liparis tanakae</name>
    <name type="common">Tanaka's snailfish</name>
    <dbReference type="NCBI Taxonomy" id="230148"/>
    <lineage>
        <taxon>Eukaryota</taxon>
        <taxon>Metazoa</taxon>
        <taxon>Chordata</taxon>
        <taxon>Craniata</taxon>
        <taxon>Vertebrata</taxon>
        <taxon>Euteleostomi</taxon>
        <taxon>Actinopterygii</taxon>
        <taxon>Neopterygii</taxon>
        <taxon>Teleostei</taxon>
        <taxon>Neoteleostei</taxon>
        <taxon>Acanthomorphata</taxon>
        <taxon>Eupercaria</taxon>
        <taxon>Perciformes</taxon>
        <taxon>Cottioidei</taxon>
        <taxon>Cottales</taxon>
        <taxon>Liparidae</taxon>
        <taxon>Liparis</taxon>
    </lineage>
</organism>
<sequence>MRAPASELCRADTSAYTASPRDVKSGEVHVHAGYINAAALMENRRCCSKGLISFKSSWRCVKV</sequence>
<name>A0A4Z2IPL6_9TELE</name>
<evidence type="ECO:0000313" key="2">
    <source>
        <dbReference type="Proteomes" id="UP000314294"/>
    </source>
</evidence>
<dbReference type="EMBL" id="SRLO01000059">
    <property type="protein sequence ID" value="TNN79960.1"/>
    <property type="molecule type" value="Genomic_DNA"/>
</dbReference>
<protein>
    <submittedName>
        <fullName evidence="1">Uncharacterized protein</fullName>
    </submittedName>
</protein>
<evidence type="ECO:0000313" key="1">
    <source>
        <dbReference type="EMBL" id="TNN79960.1"/>
    </source>
</evidence>
<proteinExistence type="predicted"/>
<reference evidence="1 2" key="1">
    <citation type="submission" date="2019-03" db="EMBL/GenBank/DDBJ databases">
        <title>First draft genome of Liparis tanakae, snailfish: a comprehensive survey of snailfish specific genes.</title>
        <authorList>
            <person name="Kim W."/>
            <person name="Song I."/>
            <person name="Jeong J.-H."/>
            <person name="Kim D."/>
            <person name="Kim S."/>
            <person name="Ryu S."/>
            <person name="Song J.Y."/>
            <person name="Lee S.K."/>
        </authorList>
    </citation>
    <scope>NUCLEOTIDE SEQUENCE [LARGE SCALE GENOMIC DNA]</scope>
    <source>
        <tissue evidence="1">Muscle</tissue>
    </source>
</reference>